<dbReference type="Pfam" id="PF22037">
    <property type="entry name" value="PSD13_N"/>
    <property type="match status" value="1"/>
</dbReference>
<dbReference type="AlphaFoldDB" id="A0A0C3D250"/>
<reference evidence="3" key="2">
    <citation type="submission" date="2015-01" db="EMBL/GenBank/DDBJ databases">
        <title>Evolutionary Origins and Diversification of the Mycorrhizal Mutualists.</title>
        <authorList>
            <consortium name="DOE Joint Genome Institute"/>
            <consortium name="Mycorrhizal Genomics Consortium"/>
            <person name="Kohler A."/>
            <person name="Kuo A."/>
            <person name="Nagy L.G."/>
            <person name="Floudas D."/>
            <person name="Copeland A."/>
            <person name="Barry K.W."/>
            <person name="Cichocki N."/>
            <person name="Veneault-Fourrey C."/>
            <person name="LaButti K."/>
            <person name="Lindquist E.A."/>
            <person name="Lipzen A."/>
            <person name="Lundell T."/>
            <person name="Morin E."/>
            <person name="Murat C."/>
            <person name="Riley R."/>
            <person name="Ohm R."/>
            <person name="Sun H."/>
            <person name="Tunlid A."/>
            <person name="Henrissat B."/>
            <person name="Grigoriev I.V."/>
            <person name="Hibbett D.S."/>
            <person name="Martin F."/>
        </authorList>
    </citation>
    <scope>NUCLEOTIDE SEQUENCE [LARGE SCALE GENOMIC DNA]</scope>
    <source>
        <strain evidence="3">Foug A</strain>
    </source>
</reference>
<dbReference type="STRING" id="1036808.A0A0C3D250"/>
<dbReference type="InParanoid" id="A0A0C3D250"/>
<gene>
    <name evidence="2" type="ORF">SCLCIDRAFT_34588</name>
</gene>
<reference evidence="2 3" key="1">
    <citation type="submission" date="2014-04" db="EMBL/GenBank/DDBJ databases">
        <authorList>
            <consortium name="DOE Joint Genome Institute"/>
            <person name="Kuo A."/>
            <person name="Kohler A."/>
            <person name="Nagy L.G."/>
            <person name="Floudas D."/>
            <person name="Copeland A."/>
            <person name="Barry K.W."/>
            <person name="Cichocki N."/>
            <person name="Veneault-Fourrey C."/>
            <person name="LaButti K."/>
            <person name="Lindquist E.A."/>
            <person name="Lipzen A."/>
            <person name="Lundell T."/>
            <person name="Morin E."/>
            <person name="Murat C."/>
            <person name="Sun H."/>
            <person name="Tunlid A."/>
            <person name="Henrissat B."/>
            <person name="Grigoriev I.V."/>
            <person name="Hibbett D.S."/>
            <person name="Martin F."/>
            <person name="Nordberg H.P."/>
            <person name="Cantor M.N."/>
            <person name="Hua S.X."/>
        </authorList>
    </citation>
    <scope>NUCLEOTIDE SEQUENCE [LARGE SCALE GENOMIC DNA]</scope>
    <source>
        <strain evidence="2 3">Foug A</strain>
    </source>
</reference>
<dbReference type="EMBL" id="KN822648">
    <property type="protein sequence ID" value="KIM50166.1"/>
    <property type="molecule type" value="Genomic_DNA"/>
</dbReference>
<dbReference type="InterPro" id="IPR054179">
    <property type="entry name" value="PSD13_N"/>
</dbReference>
<feature type="domain" description="PSD13 N-terminal" evidence="1">
    <location>
        <begin position="68"/>
        <end position="113"/>
    </location>
</feature>
<name>A0A0C3D250_9AGAM</name>
<organism evidence="2 3">
    <name type="scientific">Scleroderma citrinum Foug A</name>
    <dbReference type="NCBI Taxonomy" id="1036808"/>
    <lineage>
        <taxon>Eukaryota</taxon>
        <taxon>Fungi</taxon>
        <taxon>Dikarya</taxon>
        <taxon>Basidiomycota</taxon>
        <taxon>Agaricomycotina</taxon>
        <taxon>Agaricomycetes</taxon>
        <taxon>Agaricomycetidae</taxon>
        <taxon>Boletales</taxon>
        <taxon>Sclerodermatineae</taxon>
        <taxon>Sclerodermataceae</taxon>
        <taxon>Scleroderma</taxon>
    </lineage>
</organism>
<evidence type="ECO:0000313" key="2">
    <source>
        <dbReference type="EMBL" id="KIM50166.1"/>
    </source>
</evidence>
<dbReference type="OrthoDB" id="1093at2759"/>
<dbReference type="Proteomes" id="UP000053989">
    <property type="component" value="Unassembled WGS sequence"/>
</dbReference>
<evidence type="ECO:0000259" key="1">
    <source>
        <dbReference type="Pfam" id="PF22037"/>
    </source>
</evidence>
<evidence type="ECO:0000313" key="3">
    <source>
        <dbReference type="Proteomes" id="UP000053989"/>
    </source>
</evidence>
<dbReference type="HOGENOM" id="CLU_2110435_0_0_1"/>
<sequence>MATKVSKELDSKVVVLCHTTGIQIHVCLPKTCSSRVWEMLSTLYTTVLLRIAMDPRPLVLSHRHPSLAKADYAPHYKHSLLYLACVDVATDLTADQRLLLAHDHGISASLGDTHL</sequence>
<keyword evidence="3" id="KW-1185">Reference proteome</keyword>
<accession>A0A0C3D250</accession>
<proteinExistence type="predicted"/>
<protein>
    <recommendedName>
        <fullName evidence="1">PSD13 N-terminal domain-containing protein</fullName>
    </recommendedName>
</protein>